<protein>
    <recommendedName>
        <fullName evidence="4">Secreted protein</fullName>
    </recommendedName>
</protein>
<evidence type="ECO:0000313" key="2">
    <source>
        <dbReference type="EMBL" id="GFT56778.1"/>
    </source>
</evidence>
<organism evidence="2 3">
    <name type="scientific">Nephila pilipes</name>
    <name type="common">Giant wood spider</name>
    <name type="synonym">Nephila maculata</name>
    <dbReference type="NCBI Taxonomy" id="299642"/>
    <lineage>
        <taxon>Eukaryota</taxon>
        <taxon>Metazoa</taxon>
        <taxon>Ecdysozoa</taxon>
        <taxon>Arthropoda</taxon>
        <taxon>Chelicerata</taxon>
        <taxon>Arachnida</taxon>
        <taxon>Araneae</taxon>
        <taxon>Araneomorphae</taxon>
        <taxon>Entelegynae</taxon>
        <taxon>Araneoidea</taxon>
        <taxon>Nephilidae</taxon>
        <taxon>Nephila</taxon>
    </lineage>
</organism>
<dbReference type="AlphaFoldDB" id="A0A8X6P9W0"/>
<evidence type="ECO:0008006" key="4">
    <source>
        <dbReference type="Google" id="ProtNLM"/>
    </source>
</evidence>
<gene>
    <name evidence="2" type="ORF">NPIL_92731</name>
</gene>
<name>A0A8X6P9W0_NEPPI</name>
<comment type="caution">
    <text evidence="2">The sequence shown here is derived from an EMBL/GenBank/DDBJ whole genome shotgun (WGS) entry which is preliminary data.</text>
</comment>
<dbReference type="EMBL" id="BMAW01066861">
    <property type="protein sequence ID" value="GFT56778.1"/>
    <property type="molecule type" value="Genomic_DNA"/>
</dbReference>
<reference evidence="2" key="1">
    <citation type="submission" date="2020-08" db="EMBL/GenBank/DDBJ databases">
        <title>Multicomponent nature underlies the extraordinary mechanical properties of spider dragline silk.</title>
        <authorList>
            <person name="Kono N."/>
            <person name="Nakamura H."/>
            <person name="Mori M."/>
            <person name="Yoshida Y."/>
            <person name="Ohtoshi R."/>
            <person name="Malay A.D."/>
            <person name="Moran D.A.P."/>
            <person name="Tomita M."/>
            <person name="Numata K."/>
            <person name="Arakawa K."/>
        </authorList>
    </citation>
    <scope>NUCLEOTIDE SEQUENCE</scope>
</reference>
<dbReference type="Proteomes" id="UP000887013">
    <property type="component" value="Unassembled WGS sequence"/>
</dbReference>
<evidence type="ECO:0000313" key="3">
    <source>
        <dbReference type="Proteomes" id="UP000887013"/>
    </source>
</evidence>
<accession>A0A8X6P9W0</accession>
<sequence length="73" mass="8272">MSVIVGTLLMVGFIGRDLAFEECLSYIAVLQVFSARERCDRISPHRLKDFQCPWFTAAMVVGSHCFCSLTLFH</sequence>
<proteinExistence type="predicted"/>
<feature type="signal peptide" evidence="1">
    <location>
        <begin position="1"/>
        <end position="19"/>
    </location>
</feature>
<evidence type="ECO:0000256" key="1">
    <source>
        <dbReference type="SAM" id="SignalP"/>
    </source>
</evidence>
<keyword evidence="1" id="KW-0732">Signal</keyword>
<keyword evidence="3" id="KW-1185">Reference proteome</keyword>
<feature type="chain" id="PRO_5036483898" description="Secreted protein" evidence="1">
    <location>
        <begin position="20"/>
        <end position="73"/>
    </location>
</feature>